<evidence type="ECO:0000313" key="2">
    <source>
        <dbReference type="EMBL" id="QHR89802.1"/>
    </source>
</evidence>
<reference evidence="2" key="1">
    <citation type="submission" date="2019-03" db="EMBL/GenBank/DDBJ databases">
        <title>Largest Complete Mitochondrial Genome of a Gymnosperm, Sitka Spruce (Picea sitchensis), Indicates Complex Physical Structure.</title>
        <authorList>
            <person name="Jackman S.D."/>
            <person name="Coombe L."/>
            <person name="Warren R."/>
            <person name="Kirk H."/>
            <person name="Trinh E."/>
            <person name="McLeod T."/>
            <person name="Pleasance S."/>
            <person name="Pandoh P."/>
            <person name="Zhao Y."/>
            <person name="Coope R."/>
            <person name="Bousquet J."/>
            <person name="Bohlmann J.C."/>
            <person name="Jones S.J.M."/>
            <person name="Birol I."/>
        </authorList>
    </citation>
    <scope>NUCLEOTIDE SEQUENCE</scope>
    <source>
        <strain evidence="2">Q903</strain>
    </source>
</reference>
<accession>A0A6B9XUM3</accession>
<gene>
    <name evidence="2" type="primary">orf03847</name>
    <name evidence="2" type="ORF">Q903MT_gene3824</name>
</gene>
<feature type="compositionally biased region" description="Basic and acidic residues" evidence="1">
    <location>
        <begin position="24"/>
        <end position="39"/>
    </location>
</feature>
<evidence type="ECO:0000256" key="1">
    <source>
        <dbReference type="SAM" id="MobiDB-lite"/>
    </source>
</evidence>
<protein>
    <submittedName>
        <fullName evidence="2">Uncharacterized protein</fullName>
    </submittedName>
</protein>
<dbReference type="EMBL" id="MK697699">
    <property type="protein sequence ID" value="QHR89802.1"/>
    <property type="molecule type" value="Genomic_DNA"/>
</dbReference>
<keyword evidence="2" id="KW-0496">Mitochondrion</keyword>
<dbReference type="AlphaFoldDB" id="A0A6B9XUM3"/>
<proteinExistence type="predicted"/>
<name>A0A6B9XUM3_PICSI</name>
<sequence>MMHYLPPLARSLTVITPYATIDRLSQRKREKASQSKIERNAALPATERWPLP</sequence>
<geneLocation type="mitochondrion" evidence="2"/>
<feature type="region of interest" description="Disordered" evidence="1">
    <location>
        <begin position="24"/>
        <end position="52"/>
    </location>
</feature>
<organism evidence="2">
    <name type="scientific">Picea sitchensis</name>
    <name type="common">Sitka spruce</name>
    <name type="synonym">Pinus sitchensis</name>
    <dbReference type="NCBI Taxonomy" id="3332"/>
    <lineage>
        <taxon>Eukaryota</taxon>
        <taxon>Viridiplantae</taxon>
        <taxon>Streptophyta</taxon>
        <taxon>Embryophyta</taxon>
        <taxon>Tracheophyta</taxon>
        <taxon>Spermatophyta</taxon>
        <taxon>Pinopsida</taxon>
        <taxon>Pinidae</taxon>
        <taxon>Conifers I</taxon>
        <taxon>Pinales</taxon>
        <taxon>Pinaceae</taxon>
        <taxon>Picea</taxon>
    </lineage>
</organism>